<keyword evidence="2" id="KW-0472">Membrane</keyword>
<feature type="signal peptide" evidence="3">
    <location>
        <begin position="1"/>
        <end position="33"/>
    </location>
</feature>
<evidence type="ECO:0000256" key="2">
    <source>
        <dbReference type="SAM" id="Phobius"/>
    </source>
</evidence>
<reference evidence="4 5" key="1">
    <citation type="submission" date="2020-08" db="EMBL/GenBank/DDBJ databases">
        <title>Genomic Encyclopedia of Type Strains, Phase IV (KMG-IV): sequencing the most valuable type-strain genomes for metagenomic binning, comparative biology and taxonomic classification.</title>
        <authorList>
            <person name="Goeker M."/>
        </authorList>
    </citation>
    <scope>NUCLEOTIDE SEQUENCE [LARGE SCALE GENOMIC DNA]</scope>
    <source>
        <strain evidence="4 5">DSM 40141</strain>
    </source>
</reference>
<protein>
    <recommendedName>
        <fullName evidence="6">Sortase</fullName>
    </recommendedName>
</protein>
<dbReference type="RefSeq" id="WP_185026258.1">
    <property type="nucleotide sequence ID" value="NZ_BNBN01000001.1"/>
</dbReference>
<feature type="chain" id="PRO_5030619279" description="Sortase" evidence="3">
    <location>
        <begin position="34"/>
        <end position="194"/>
    </location>
</feature>
<evidence type="ECO:0000256" key="3">
    <source>
        <dbReference type="SAM" id="SignalP"/>
    </source>
</evidence>
<keyword evidence="5" id="KW-1185">Reference proteome</keyword>
<dbReference type="Proteomes" id="UP000540423">
    <property type="component" value="Unassembled WGS sequence"/>
</dbReference>
<dbReference type="AlphaFoldDB" id="A0A7X0LNN4"/>
<evidence type="ECO:0000313" key="5">
    <source>
        <dbReference type="Proteomes" id="UP000540423"/>
    </source>
</evidence>
<feature type="region of interest" description="Disordered" evidence="1">
    <location>
        <begin position="128"/>
        <end position="161"/>
    </location>
</feature>
<dbReference type="EMBL" id="JACHEM010000001">
    <property type="protein sequence ID" value="MBB6434041.1"/>
    <property type="molecule type" value="Genomic_DNA"/>
</dbReference>
<sequence length="194" mass="18725">MRQPALIRPARTALVTAVAALALGAAVGGSAYAEDTGPAMLEFNPPTVSPGTVVTVNTTACGPGTKGTGDASSLGLGDFVMEPGTHKEVLVGQFTVPPGTAQGDYGVTVDCVDGIGAATGDLWVTGGTGPSTGPSHTVHPTAPTAPTGHVRTGVGGGTSAPGTSQIAAGVALLAASAVGGTWLLRRRASGSRGG</sequence>
<name>A0A7X0LNN4_9ACTN</name>
<accession>A0A7X0LNN4</accession>
<keyword evidence="2" id="KW-1133">Transmembrane helix</keyword>
<feature type="compositionally biased region" description="Low complexity" evidence="1">
    <location>
        <begin position="131"/>
        <end position="152"/>
    </location>
</feature>
<proteinExistence type="predicted"/>
<comment type="caution">
    <text evidence="4">The sequence shown here is derived from an EMBL/GenBank/DDBJ whole genome shotgun (WGS) entry which is preliminary data.</text>
</comment>
<gene>
    <name evidence="4" type="ORF">HNQ79_000479</name>
</gene>
<feature type="transmembrane region" description="Helical" evidence="2">
    <location>
        <begin position="166"/>
        <end position="184"/>
    </location>
</feature>
<evidence type="ECO:0000256" key="1">
    <source>
        <dbReference type="SAM" id="MobiDB-lite"/>
    </source>
</evidence>
<evidence type="ECO:0000313" key="4">
    <source>
        <dbReference type="EMBL" id="MBB6434041.1"/>
    </source>
</evidence>
<keyword evidence="3" id="KW-0732">Signal</keyword>
<organism evidence="4 5">
    <name type="scientific">Streptomyces candidus</name>
    <dbReference type="NCBI Taxonomy" id="67283"/>
    <lineage>
        <taxon>Bacteria</taxon>
        <taxon>Bacillati</taxon>
        <taxon>Actinomycetota</taxon>
        <taxon>Actinomycetes</taxon>
        <taxon>Kitasatosporales</taxon>
        <taxon>Streptomycetaceae</taxon>
        <taxon>Streptomyces</taxon>
    </lineage>
</organism>
<evidence type="ECO:0008006" key="6">
    <source>
        <dbReference type="Google" id="ProtNLM"/>
    </source>
</evidence>
<keyword evidence="2" id="KW-0812">Transmembrane</keyword>